<comment type="pathway">
    <text evidence="1 8">Protein modification; [NiFe] hydrogenase maturation.</text>
</comment>
<evidence type="ECO:0000256" key="6">
    <source>
        <dbReference type="ARBA" id="ARBA00022833"/>
    </source>
</evidence>
<protein>
    <recommendedName>
        <fullName evidence="8">Carbamoyltransferase HypF</fullName>
        <ecNumber evidence="8">6.2.-.-</ecNumber>
    </recommendedName>
</protein>
<dbReference type="Pfam" id="PF00708">
    <property type="entry name" value="Acylphosphatase"/>
    <property type="match status" value="1"/>
</dbReference>
<dbReference type="PROSITE" id="PS51160">
    <property type="entry name" value="ACYLPHOSPHATASE_3"/>
    <property type="match status" value="1"/>
</dbReference>
<dbReference type="Pfam" id="PF22521">
    <property type="entry name" value="HypF_C_2"/>
    <property type="match status" value="1"/>
</dbReference>
<keyword evidence="3" id="KW-0436">Ligase</keyword>
<dbReference type="EMBL" id="CP000109">
    <property type="protein sequence ID" value="ABB42625.1"/>
    <property type="molecule type" value="Genomic_DNA"/>
</dbReference>
<dbReference type="GO" id="GO:0016743">
    <property type="term" value="F:carboxyl- or carbamoyltransferase activity"/>
    <property type="evidence" value="ECO:0007669"/>
    <property type="project" value="UniProtKB-UniRule"/>
</dbReference>
<feature type="domain" description="YrdC-like" evidence="11">
    <location>
        <begin position="214"/>
        <end position="403"/>
    </location>
</feature>
<organism evidence="12">
    <name type="scientific">Hydrogenovibrio crunogenus (strain DSM 25203 / XCL-2)</name>
    <name type="common">Thiomicrospira crunogena</name>
    <dbReference type="NCBI Taxonomy" id="317025"/>
    <lineage>
        <taxon>Bacteria</taxon>
        <taxon>Pseudomonadati</taxon>
        <taxon>Pseudomonadota</taxon>
        <taxon>Gammaproteobacteria</taxon>
        <taxon>Thiotrichales</taxon>
        <taxon>Piscirickettsiaceae</taxon>
        <taxon>Hydrogenovibrio</taxon>
    </lineage>
</organism>
<name>Q31DZ8_HYDCU</name>
<evidence type="ECO:0000259" key="10">
    <source>
        <dbReference type="PROSITE" id="PS51160"/>
    </source>
</evidence>
<dbReference type="Gene3D" id="3.30.420.360">
    <property type="match status" value="1"/>
</dbReference>
<feature type="domain" description="Acylphosphatase-like" evidence="10">
    <location>
        <begin position="8"/>
        <end position="101"/>
    </location>
</feature>
<dbReference type="PANTHER" id="PTHR42959">
    <property type="entry name" value="CARBAMOYLTRANSFERASE"/>
    <property type="match status" value="1"/>
</dbReference>
<dbReference type="AlphaFoldDB" id="Q31DZ8"/>
<dbReference type="GO" id="GO:0051604">
    <property type="term" value="P:protein maturation"/>
    <property type="evidence" value="ECO:0007669"/>
    <property type="project" value="TreeGrafter"/>
</dbReference>
<evidence type="ECO:0000256" key="7">
    <source>
        <dbReference type="ARBA" id="ARBA00048220"/>
    </source>
</evidence>
<dbReference type="EC" id="6.2.-.-" evidence="8"/>
<dbReference type="HOGENOM" id="CLU_009164_0_0_6"/>
<comment type="catalytic activity">
    <reaction evidence="7 8">
        <text>C-terminal L-cysteinyl-[HypE protein] + carbamoyl phosphate + ATP + H2O = C-terminal S-carboxamide-L-cysteinyl-[HypE protein] + AMP + phosphate + diphosphate + H(+)</text>
        <dbReference type="Rhea" id="RHEA:55636"/>
        <dbReference type="Rhea" id="RHEA-COMP:14247"/>
        <dbReference type="Rhea" id="RHEA-COMP:14392"/>
        <dbReference type="ChEBI" id="CHEBI:15377"/>
        <dbReference type="ChEBI" id="CHEBI:15378"/>
        <dbReference type="ChEBI" id="CHEBI:30616"/>
        <dbReference type="ChEBI" id="CHEBI:33019"/>
        <dbReference type="ChEBI" id="CHEBI:43474"/>
        <dbReference type="ChEBI" id="CHEBI:58228"/>
        <dbReference type="ChEBI" id="CHEBI:76913"/>
        <dbReference type="ChEBI" id="CHEBI:139126"/>
        <dbReference type="ChEBI" id="CHEBI:456215"/>
    </reaction>
</comment>
<dbReference type="OrthoDB" id="9808093at2"/>
<feature type="active site" evidence="9">
    <location>
        <position position="41"/>
    </location>
</feature>
<dbReference type="GO" id="GO:0016874">
    <property type="term" value="F:ligase activity"/>
    <property type="evidence" value="ECO:0007669"/>
    <property type="project" value="UniProtKB-UniRule"/>
</dbReference>
<evidence type="ECO:0000256" key="9">
    <source>
        <dbReference type="PROSITE-ProRule" id="PRU00520"/>
    </source>
</evidence>
<dbReference type="KEGG" id="tcx:Tcr_2035"/>
<dbReference type="PIRSF" id="PIRSF006256">
    <property type="entry name" value="CMPcnvr_hdrg_mat"/>
    <property type="match status" value="1"/>
</dbReference>
<dbReference type="eggNOG" id="COG0068">
    <property type="taxonomic scope" value="Bacteria"/>
</dbReference>
<dbReference type="NCBIfam" id="TIGR00143">
    <property type="entry name" value="hypF"/>
    <property type="match status" value="1"/>
</dbReference>
<dbReference type="SUPFAM" id="SSF54975">
    <property type="entry name" value="Acylphosphatase/BLUF domain-like"/>
    <property type="match status" value="1"/>
</dbReference>
<dbReference type="Gene3D" id="3.30.110.120">
    <property type="match status" value="1"/>
</dbReference>
<comment type="function">
    <text evidence="8">Involved in the maturation of [NiFe] hydrogenases. Along with HypE, it catalyzes the synthesis of the CN ligands of the active site iron of [NiFe]-hydrogenases. HypF functions as a carbamoyl transferase using carbamoylphosphate as a substrate and transferring the carboxamido moiety in an ATP-dependent reaction to the thiolate of the C-terminal cysteine of HypE yielding a protein-S-carboxamide.</text>
</comment>
<keyword evidence="5" id="KW-0863">Zinc-finger</keyword>
<evidence type="ECO:0000313" key="12">
    <source>
        <dbReference type="EMBL" id="ABB42625.1"/>
    </source>
</evidence>
<dbReference type="UniPathway" id="UPA00335"/>
<dbReference type="InterPro" id="IPR055128">
    <property type="entry name" value="HypF_C_2"/>
</dbReference>
<dbReference type="Gene3D" id="3.90.870.50">
    <property type="match status" value="1"/>
</dbReference>
<dbReference type="PROSITE" id="PS00150">
    <property type="entry name" value="ACYLPHOSPHATASE_1"/>
    <property type="match status" value="1"/>
</dbReference>
<keyword evidence="6" id="KW-0862">Zinc</keyword>
<dbReference type="InterPro" id="IPR001792">
    <property type="entry name" value="Acylphosphatase-like_dom"/>
</dbReference>
<comment type="similarity">
    <text evidence="2 8">Belongs to the carbamoyltransferase HypF family.</text>
</comment>
<dbReference type="STRING" id="317025.Tcr_2035"/>
<comment type="catalytic activity">
    <reaction evidence="9">
        <text>an acyl phosphate + H2O = a carboxylate + phosphate + H(+)</text>
        <dbReference type="Rhea" id="RHEA:14965"/>
        <dbReference type="ChEBI" id="CHEBI:15377"/>
        <dbReference type="ChEBI" id="CHEBI:15378"/>
        <dbReference type="ChEBI" id="CHEBI:29067"/>
        <dbReference type="ChEBI" id="CHEBI:43474"/>
        <dbReference type="ChEBI" id="CHEBI:59918"/>
        <dbReference type="EC" id="3.6.1.7"/>
    </reaction>
</comment>
<evidence type="ECO:0000256" key="2">
    <source>
        <dbReference type="ARBA" id="ARBA00008097"/>
    </source>
</evidence>
<accession>Q31DZ8</accession>
<dbReference type="GO" id="GO:0003725">
    <property type="term" value="F:double-stranded RNA binding"/>
    <property type="evidence" value="ECO:0007669"/>
    <property type="project" value="InterPro"/>
</dbReference>
<evidence type="ECO:0000259" key="11">
    <source>
        <dbReference type="PROSITE" id="PS51163"/>
    </source>
</evidence>
<evidence type="ECO:0000256" key="4">
    <source>
        <dbReference type="ARBA" id="ARBA00022723"/>
    </source>
</evidence>
<dbReference type="InterPro" id="IPR004421">
    <property type="entry name" value="Carbamoyltransferase_HypF"/>
</dbReference>
<dbReference type="InterPro" id="IPR041440">
    <property type="entry name" value="HypF_C"/>
</dbReference>
<evidence type="ECO:0000256" key="3">
    <source>
        <dbReference type="ARBA" id="ARBA00022598"/>
    </source>
</evidence>
<dbReference type="InterPro" id="IPR051060">
    <property type="entry name" value="Carbamoyltrans_HypF-like"/>
</dbReference>
<gene>
    <name evidence="12" type="ordered locus">Tcr_2035</name>
</gene>
<evidence type="ECO:0000256" key="5">
    <source>
        <dbReference type="ARBA" id="ARBA00022771"/>
    </source>
</evidence>
<dbReference type="PROSITE" id="PS51163">
    <property type="entry name" value="YRDC"/>
    <property type="match status" value="1"/>
</dbReference>
<dbReference type="Pfam" id="PF07503">
    <property type="entry name" value="zf-HYPF"/>
    <property type="match status" value="2"/>
</dbReference>
<dbReference type="InterPro" id="IPR017968">
    <property type="entry name" value="Acylphosphatase_CS"/>
</dbReference>
<feature type="active site" evidence="9">
    <location>
        <position position="23"/>
    </location>
</feature>
<dbReference type="Pfam" id="PF01300">
    <property type="entry name" value="Sua5_yciO_yrdC"/>
    <property type="match status" value="1"/>
</dbReference>
<reference evidence="12" key="1">
    <citation type="submission" date="2006-07" db="EMBL/GenBank/DDBJ databases">
        <title>Complete sequence of Thiomicrospira crunogena XCL-2.</title>
        <authorList>
            <consortium name="US DOE Joint Genome Institute"/>
            <person name="Copeland A."/>
            <person name="Lucas S."/>
            <person name="Lapidus A."/>
            <person name="Barry K."/>
            <person name="Detter J.C."/>
            <person name="Glavina del Rio T."/>
            <person name="Hammon N."/>
            <person name="Israni S."/>
            <person name="Dalin E."/>
            <person name="Tice H."/>
            <person name="Pitluck S."/>
            <person name="Chain P."/>
            <person name="Malfatti S."/>
            <person name="Shin M."/>
            <person name="Vergez L."/>
            <person name="Schmutz J."/>
            <person name="Larimer F."/>
            <person name="Land M."/>
            <person name="Hauser L."/>
            <person name="Kyrpides N."/>
            <person name="Lykidis A."/>
            <person name="Scott K.M."/>
            <person name="Sievert S."/>
            <person name="Kerfeld C."/>
            <person name="Freyermuth S."/>
            <person name="Dobrinski K."/>
            <person name="Boller A."/>
            <person name="Fitzpatrick K."/>
            <person name="Thoma P."/>
            <person name="Moore J."/>
            <person name="Richardson P."/>
        </authorList>
    </citation>
    <scope>NUCLEOTIDE SEQUENCE</scope>
    <source>
        <strain evidence="12">XCL-2</strain>
    </source>
</reference>
<proteinExistence type="inferred from homology"/>
<dbReference type="GO" id="GO:0003998">
    <property type="term" value="F:acylphosphatase activity"/>
    <property type="evidence" value="ECO:0007669"/>
    <property type="project" value="UniProtKB-EC"/>
</dbReference>
<dbReference type="SUPFAM" id="SSF55821">
    <property type="entry name" value="YrdC/RibB"/>
    <property type="match status" value="1"/>
</dbReference>
<dbReference type="PANTHER" id="PTHR42959:SF1">
    <property type="entry name" value="CARBAMOYLTRANSFERASE HYPF"/>
    <property type="match status" value="1"/>
</dbReference>
<evidence type="ECO:0000256" key="8">
    <source>
        <dbReference type="PIRNR" id="PIRNR006256"/>
    </source>
</evidence>
<keyword evidence="9" id="KW-0378">Hydrolase</keyword>
<evidence type="ECO:0000256" key="1">
    <source>
        <dbReference type="ARBA" id="ARBA00004711"/>
    </source>
</evidence>
<dbReference type="InterPro" id="IPR011125">
    <property type="entry name" value="Znf_HypF"/>
</dbReference>
<dbReference type="InterPro" id="IPR017945">
    <property type="entry name" value="DHBP_synth_RibB-like_a/b_dom"/>
</dbReference>
<dbReference type="GO" id="GO:0008270">
    <property type="term" value="F:zinc ion binding"/>
    <property type="evidence" value="ECO:0007669"/>
    <property type="project" value="UniProtKB-KW"/>
</dbReference>
<sequence>MTLDASIQLRLQIFGRVQGVGFRPFIFQLAQSLGLHGSVANNTQGVVVQLQGSPQAIQQFQQCLTTQKPAFFPKQAVVDRIESDPVPSAEQEVFQSFSIMDSSSDDQGAQAIQISPDLAVCDRCLQEFHDPNSRRYHDPFINCSDCGPRYSIVSQSPYDRLHSSMQPFSMCEACATEYHDPNNRRFHTQGICCQDCGPTIRLFDALQTPLAEGEDAIQQIAQRLKTSGLVAFKGVGGFHLLCDATDSETVTRLRQKKHRATKPLAVLCANLEMAQQLAHLAPHEIELLTSEVKPIVLVEKRSDTALCDAIAPNINQLGVFLAYTPLHHLLFQYIDFPLVATSANLSGEPILYEVSRVFEKLCHPDRALVEAVLDFDREIVNPSDDSIVQSINGKPMILRLGRGLAPYYQPLLHQETNESQTVLAVGAQQKSAMACADGKRAMLSPYLGELGTLAAFHRFQQTFQNFTTLHHLTPNQVVSDLHSGYASHQWAADYAQQNALPYTTVQHHYAHALACMAEHQLESSVLAFCWDGMGLGDDNAIWGGEVLVADTAGYERVLHVKPFKLLGGDQASRQPRRVALAMLFDHYSLEAVLEFDLPTVQAFSQQEIEQLYCLYQQNVNSPFSSSMGRVFDTVASLCGIVQTLDYEGQSGLWLEALYDAAVTDAYDCRIEQQQIDFEPMIEQLILDHQQGVAISTRVSRFLNALVNVIDTISDQFKSLPVVVTGGVFQNKTLMTILENRFADKAQPFYFQQRTPLNDGSIALGQLMAKRKASNL</sequence>
<dbReference type="Pfam" id="PF17788">
    <property type="entry name" value="HypF_C"/>
    <property type="match status" value="1"/>
</dbReference>
<dbReference type="Gene3D" id="3.30.420.40">
    <property type="match status" value="1"/>
</dbReference>
<dbReference type="InterPro" id="IPR006070">
    <property type="entry name" value="Sua5-like_dom"/>
</dbReference>
<dbReference type="InterPro" id="IPR036046">
    <property type="entry name" value="Acylphosphatase-like_dom_sf"/>
</dbReference>
<keyword evidence="4" id="KW-0479">Metal-binding</keyword>